<dbReference type="OrthoDB" id="9798934at2"/>
<gene>
    <name evidence="6" type="ORF">VISI1226_22570</name>
</gene>
<name>E8MDU1_PHOS4</name>
<dbReference type="eggNOG" id="COG1609">
    <property type="taxonomic scope" value="Bacteria"/>
</dbReference>
<dbReference type="InterPro" id="IPR000843">
    <property type="entry name" value="HTH_LacI"/>
</dbReference>
<proteinExistence type="predicted"/>
<dbReference type="SMART" id="SM00354">
    <property type="entry name" value="HTH_LACI"/>
    <property type="match status" value="1"/>
</dbReference>
<evidence type="ECO:0000313" key="6">
    <source>
        <dbReference type="EMBL" id="EGA67814.1"/>
    </source>
</evidence>
<dbReference type="FunFam" id="1.10.260.40:FF:000002">
    <property type="entry name" value="HTH-type transcriptional repressor PurR"/>
    <property type="match status" value="1"/>
</dbReference>
<dbReference type="Pfam" id="PF00356">
    <property type="entry name" value="LacI"/>
    <property type="match status" value="1"/>
</dbReference>
<keyword evidence="1" id="KW-0805">Transcription regulation</keyword>
<comment type="caution">
    <text evidence="6">The sequence shown here is derived from an EMBL/GenBank/DDBJ whole genome shotgun (WGS) entry which is preliminary data.</text>
</comment>
<evidence type="ECO:0000256" key="3">
    <source>
        <dbReference type="ARBA" id="ARBA00023163"/>
    </source>
</evidence>
<accession>E8MDU1</accession>
<dbReference type="PANTHER" id="PTHR30146">
    <property type="entry name" value="LACI-RELATED TRANSCRIPTIONAL REPRESSOR"/>
    <property type="match status" value="1"/>
</dbReference>
<dbReference type="SUPFAM" id="SSF47413">
    <property type="entry name" value="lambda repressor-like DNA-binding domains"/>
    <property type="match status" value="1"/>
</dbReference>
<dbReference type="EMBL" id="AEVT01000132">
    <property type="protein sequence ID" value="EGA67814.1"/>
    <property type="molecule type" value="Genomic_DNA"/>
</dbReference>
<dbReference type="Gene3D" id="1.10.260.40">
    <property type="entry name" value="lambda repressor-like DNA-binding domains"/>
    <property type="match status" value="1"/>
</dbReference>
<dbReference type="CDD" id="cd06270">
    <property type="entry name" value="PBP1_GalS-like"/>
    <property type="match status" value="1"/>
</dbReference>
<dbReference type="PROSITE" id="PS50932">
    <property type="entry name" value="HTH_LACI_2"/>
    <property type="match status" value="1"/>
</dbReference>
<dbReference type="RefSeq" id="WP_008081838.1">
    <property type="nucleotide sequence ID" value="NZ_AEVT01000132.1"/>
</dbReference>
<reference evidence="6 7" key="1">
    <citation type="journal article" date="2012" name="Int. J. Syst. Evol. Microbiol.">
        <title>Vibrio caribbeanicus sp. nov., isolated from the marine sponge Scleritoderma cyanea.</title>
        <authorList>
            <person name="Hoffmann M."/>
            <person name="Monday S.R."/>
            <person name="Allard M.W."/>
            <person name="Strain E.A."/>
            <person name="Whittaker P."/>
            <person name="Naum M."/>
            <person name="McCarthy P.J."/>
            <person name="Lopez J.V."/>
            <person name="Fischer M."/>
            <person name="Brown E.W."/>
        </authorList>
    </citation>
    <scope>NUCLEOTIDE SEQUENCE [LARGE SCALE GENOMIC DNA]</scope>
    <source>
        <strain evidence="7">DSMZ 21326</strain>
    </source>
</reference>
<dbReference type="Pfam" id="PF13377">
    <property type="entry name" value="Peripla_BP_3"/>
    <property type="match status" value="1"/>
</dbReference>
<dbReference type="CDD" id="cd01392">
    <property type="entry name" value="HTH_LacI"/>
    <property type="match status" value="1"/>
</dbReference>
<evidence type="ECO:0000256" key="1">
    <source>
        <dbReference type="ARBA" id="ARBA00023015"/>
    </source>
</evidence>
<dbReference type="GO" id="GO:0000976">
    <property type="term" value="F:transcription cis-regulatory region binding"/>
    <property type="evidence" value="ECO:0007669"/>
    <property type="project" value="TreeGrafter"/>
</dbReference>
<keyword evidence="2" id="KW-0238">DNA-binding</keyword>
<dbReference type="InterPro" id="IPR028082">
    <property type="entry name" value="Peripla_BP_I"/>
</dbReference>
<evidence type="ECO:0000259" key="4">
    <source>
        <dbReference type="PROSITE" id="PS50932"/>
    </source>
</evidence>
<dbReference type="GeneID" id="95571669"/>
<organism evidence="6 7">
    <name type="scientific">Vibrio sinaloensis DSM 21326</name>
    <dbReference type="NCBI Taxonomy" id="945550"/>
    <lineage>
        <taxon>Bacteria</taxon>
        <taxon>Pseudomonadati</taxon>
        <taxon>Pseudomonadota</taxon>
        <taxon>Gammaproteobacteria</taxon>
        <taxon>Vibrionales</taxon>
        <taxon>Vibrionaceae</taxon>
        <taxon>Vibrio</taxon>
        <taxon>Vibrio oreintalis group</taxon>
    </lineage>
</organism>
<dbReference type="PRINTS" id="PR00036">
    <property type="entry name" value="HTHLACI"/>
</dbReference>
<evidence type="ECO:0000259" key="5">
    <source>
        <dbReference type="PROSITE" id="PS50943"/>
    </source>
</evidence>
<dbReference type="Proteomes" id="UP000006228">
    <property type="component" value="Unassembled WGS sequence"/>
</dbReference>
<feature type="domain" description="HTH cro/C1-type" evidence="5">
    <location>
        <begin position="5"/>
        <end position="46"/>
    </location>
</feature>
<evidence type="ECO:0000313" key="7">
    <source>
        <dbReference type="Proteomes" id="UP000006228"/>
    </source>
</evidence>
<feature type="domain" description="HTH lacI-type" evidence="4">
    <location>
        <begin position="2"/>
        <end position="56"/>
    </location>
</feature>
<keyword evidence="3" id="KW-0804">Transcription</keyword>
<dbReference type="AlphaFoldDB" id="E8MDU1"/>
<dbReference type="InterPro" id="IPR001387">
    <property type="entry name" value="Cro/C1-type_HTH"/>
</dbReference>
<sequence length="332" mass="36906">MARIKDVAELAGVNRSTVSRIINGEGKFKEETKRKVEEAMKALNYRPSAIARSLATSSSNMVGLLVTYYTGGFFGAMMDQVQSELDLHKKFLITAQGHHSSDGEKEAVQRFNDLRCEGYVLHSRYMSDQELQTLAEAPTPFVLLDRHVESLAQRCITFNHTKASYIAVQHLLDNGHHNIACIAGPAHRHNSLLRKQGYLNAMEDAGILVRDNWIAEGDYGRQSGYEAAKRLVSNNSGISAIFSCSEEMTVGALQFLHESGIEVPNHISIVSFDSIERCADLYPTVTAVHFPISEMARSAALQLNKLITQQEVHAPVMFEPQLKIRNSTRSLS</sequence>
<dbReference type="PROSITE" id="PS50943">
    <property type="entry name" value="HTH_CROC1"/>
    <property type="match status" value="1"/>
</dbReference>
<dbReference type="PANTHER" id="PTHR30146:SF131">
    <property type="entry name" value="LACI FAMILY DNA-BINDING TRANSCRIPTIONAL REGULATOR"/>
    <property type="match status" value="1"/>
</dbReference>
<evidence type="ECO:0000256" key="2">
    <source>
        <dbReference type="ARBA" id="ARBA00023125"/>
    </source>
</evidence>
<dbReference type="InterPro" id="IPR010982">
    <property type="entry name" value="Lambda_DNA-bd_dom_sf"/>
</dbReference>
<protein>
    <submittedName>
        <fullName evidence="6">Transcriptional regulator LacI family protein</fullName>
    </submittedName>
</protein>
<dbReference type="GO" id="GO:0003700">
    <property type="term" value="F:DNA-binding transcription factor activity"/>
    <property type="evidence" value="ECO:0007669"/>
    <property type="project" value="TreeGrafter"/>
</dbReference>
<dbReference type="SUPFAM" id="SSF53822">
    <property type="entry name" value="Periplasmic binding protein-like I"/>
    <property type="match status" value="1"/>
</dbReference>
<dbReference type="InterPro" id="IPR046335">
    <property type="entry name" value="LacI/GalR-like_sensor"/>
</dbReference>
<dbReference type="Gene3D" id="3.40.50.2300">
    <property type="match status" value="2"/>
</dbReference>